<protein>
    <submittedName>
        <fullName evidence="1">Uncharacterized protein</fullName>
    </submittedName>
</protein>
<name>A0ABX8V0F2_9BACT</name>
<evidence type="ECO:0000313" key="2">
    <source>
        <dbReference type="Proteomes" id="UP000826014"/>
    </source>
</evidence>
<gene>
    <name evidence="1" type="ORF">RHABOEDO_000507</name>
</gene>
<accession>A0ABX8V0F2</accession>
<dbReference type="Proteomes" id="UP000826014">
    <property type="component" value="Chromosome"/>
</dbReference>
<reference evidence="1 2" key="1">
    <citation type="journal article" date="2022" name="bioRxiv">
        <title>Ecology and evolution of chlamydial symbionts of arthropods.</title>
        <authorList>
            <person name="Halter T."/>
            <person name="Koestlbacher S."/>
            <person name="Collingro A."/>
            <person name="Sixt B.S."/>
            <person name="Toenshoff E.R."/>
            <person name="Hendrickx F."/>
            <person name="Kostanjsek R."/>
            <person name="Horn M."/>
        </authorList>
    </citation>
    <scope>NUCLEOTIDE SEQUENCE [LARGE SCALE GENOMIC DNA]</scope>
    <source>
        <strain evidence="1">W744xW776</strain>
    </source>
</reference>
<evidence type="ECO:0000313" key="1">
    <source>
        <dbReference type="EMBL" id="QYF48361.1"/>
    </source>
</evidence>
<organism evidence="1 2">
    <name type="scientific">Candidatus Rhabdochlamydia oedothoracis</name>
    <dbReference type="NCBI Taxonomy" id="2720720"/>
    <lineage>
        <taxon>Bacteria</taxon>
        <taxon>Pseudomonadati</taxon>
        <taxon>Chlamydiota</taxon>
        <taxon>Chlamydiia</taxon>
        <taxon>Parachlamydiales</taxon>
        <taxon>Candidatus Rhabdochlamydiaceae</taxon>
        <taxon>Candidatus Rhabdochlamydia</taxon>
    </lineage>
</organism>
<dbReference type="RefSeq" id="WP_215217276.1">
    <property type="nucleotide sequence ID" value="NZ_CP075587.1"/>
</dbReference>
<proteinExistence type="predicted"/>
<dbReference type="EMBL" id="CP075587">
    <property type="protein sequence ID" value="QYF48361.1"/>
    <property type="molecule type" value="Genomic_DNA"/>
</dbReference>
<sequence length="397" mass="47027">MTKIFLEPSIQVLQNTTIDNPRDNLEKEDIKNCFNNCKPNVSQSHVTLDSKNVEQVWMPAFFTLSVDPSFTEDGKFLLKNAHVEHLVKSNQKFFLSFPRWIKQIINYIKKYFNSSQKDWRIYTCFQDLKKIEKEWNLIARSMGITYVPDTDEGTIWQPKAFYLFQRVENQFYEKLSEIGNLIYEEDDKKRMFPSELFLPMHKLYAPQNPSWNIENILQSAKKGEAIENLDIVRIAEFGYQTLSKNVCKGTDFYMSHSLFANDIKDYANSLVVAIRKLRRALREEEDLHKYEELFNEFKTCWNAYIDSNPLLQELSIVYSNNNFFKDFYNFLEKSTQDILYPRSSDVEDFTRRFTVPCDKYKKIGYKKVEKAFKKLLPHSSTTKLLKIQEELARANSI</sequence>
<keyword evidence="2" id="KW-1185">Reference proteome</keyword>